<dbReference type="Proteomes" id="UP001057580">
    <property type="component" value="Chromosome"/>
</dbReference>
<dbReference type="KEGG" id="ssai:N0B31_06635"/>
<evidence type="ECO:0000256" key="4">
    <source>
        <dbReference type="SAM" id="MobiDB-lite"/>
    </source>
</evidence>
<gene>
    <name evidence="5" type="ORF">N0B31_06635</name>
</gene>
<feature type="repeat" description="TPR" evidence="3">
    <location>
        <begin position="100"/>
        <end position="133"/>
    </location>
</feature>
<dbReference type="SUPFAM" id="SSF48452">
    <property type="entry name" value="TPR-like"/>
    <property type="match status" value="1"/>
</dbReference>
<organism evidence="5 6">
    <name type="scientific">Salinirubellus salinus</name>
    <dbReference type="NCBI Taxonomy" id="1364945"/>
    <lineage>
        <taxon>Archaea</taxon>
        <taxon>Methanobacteriati</taxon>
        <taxon>Methanobacteriota</taxon>
        <taxon>Stenosarchaea group</taxon>
        <taxon>Halobacteria</taxon>
        <taxon>Halobacteriales</taxon>
        <taxon>Natronomonadaceae</taxon>
        <taxon>Salinirubellus</taxon>
    </lineage>
</organism>
<keyword evidence="1" id="KW-0677">Repeat</keyword>
<dbReference type="GeneID" id="74942083"/>
<sequence length="268" mass="29526">MTHDGPERRRHRFSEGSGFGDPYTGFSFEVGVDDPFQVDPTDAHALADLLDPAHYRPDAVDLEALLDVGLSYLAIEEYEQAADTFGRVAWFATEDSREAMEAWTNRGVAHAQLGEYDEAAGAAREALRIDGGGRDESESRFPDLAAVAELNLAYALWESGDSSRPLAHAERAVELDPRLPEAWYDLGFYYDERGLWEFAVEALERARALGLRRADVDAELERAREGLAGLREPVPADLFEVPTSDPSAPEREAPTTEAAGRDSERLGA</sequence>
<dbReference type="EMBL" id="CP104003">
    <property type="protein sequence ID" value="UWM55958.1"/>
    <property type="molecule type" value="Genomic_DNA"/>
</dbReference>
<feature type="region of interest" description="Disordered" evidence="4">
    <location>
        <begin position="1"/>
        <end position="20"/>
    </location>
</feature>
<keyword evidence="6" id="KW-1185">Reference proteome</keyword>
<dbReference type="InterPro" id="IPR011990">
    <property type="entry name" value="TPR-like_helical_dom_sf"/>
</dbReference>
<keyword evidence="2 3" id="KW-0802">TPR repeat</keyword>
<dbReference type="PROSITE" id="PS50005">
    <property type="entry name" value="TPR"/>
    <property type="match status" value="1"/>
</dbReference>
<reference evidence="5" key="1">
    <citation type="submission" date="2022-09" db="EMBL/GenBank/DDBJ databases">
        <title>Diverse halophilic archaea isolated from saline environments.</title>
        <authorList>
            <person name="Cui H.-L."/>
        </authorList>
    </citation>
    <scope>NUCLEOTIDE SEQUENCE</scope>
    <source>
        <strain evidence="5">ZS-35-S2</strain>
    </source>
</reference>
<name>A0A9E7R785_9EURY</name>
<evidence type="ECO:0000313" key="6">
    <source>
        <dbReference type="Proteomes" id="UP001057580"/>
    </source>
</evidence>
<evidence type="ECO:0000256" key="2">
    <source>
        <dbReference type="ARBA" id="ARBA00022803"/>
    </source>
</evidence>
<dbReference type="InterPro" id="IPR013105">
    <property type="entry name" value="TPR_2"/>
</dbReference>
<dbReference type="RefSeq" id="WP_260595078.1">
    <property type="nucleotide sequence ID" value="NZ_CP104003.1"/>
</dbReference>
<evidence type="ECO:0000313" key="5">
    <source>
        <dbReference type="EMBL" id="UWM55958.1"/>
    </source>
</evidence>
<feature type="compositionally biased region" description="Basic and acidic residues" evidence="4">
    <location>
        <begin position="248"/>
        <end position="268"/>
    </location>
</feature>
<protein>
    <submittedName>
        <fullName evidence="5">Tetratricopeptide repeat protein</fullName>
    </submittedName>
</protein>
<dbReference type="InterPro" id="IPR019734">
    <property type="entry name" value="TPR_rpt"/>
</dbReference>
<dbReference type="Gene3D" id="1.25.40.10">
    <property type="entry name" value="Tetratricopeptide repeat domain"/>
    <property type="match status" value="2"/>
</dbReference>
<feature type="region of interest" description="Disordered" evidence="4">
    <location>
        <begin position="231"/>
        <end position="268"/>
    </location>
</feature>
<dbReference type="Pfam" id="PF07719">
    <property type="entry name" value="TPR_2"/>
    <property type="match status" value="1"/>
</dbReference>
<dbReference type="SMART" id="SM00028">
    <property type="entry name" value="TPR"/>
    <property type="match status" value="4"/>
</dbReference>
<dbReference type="AlphaFoldDB" id="A0A9E7R785"/>
<proteinExistence type="predicted"/>
<evidence type="ECO:0000256" key="3">
    <source>
        <dbReference type="PROSITE-ProRule" id="PRU00339"/>
    </source>
</evidence>
<evidence type="ECO:0000256" key="1">
    <source>
        <dbReference type="ARBA" id="ARBA00022737"/>
    </source>
</evidence>
<accession>A0A9E7R785</accession>